<evidence type="ECO:0000256" key="3">
    <source>
        <dbReference type="SAM" id="Phobius"/>
    </source>
</evidence>
<gene>
    <name evidence="4" type="ORF">HMPREF1557_01096</name>
</gene>
<evidence type="ECO:0000313" key="4">
    <source>
        <dbReference type="EMBL" id="ERJ76259.1"/>
    </source>
</evidence>
<feature type="transmembrane region" description="Helical" evidence="3">
    <location>
        <begin position="15"/>
        <end position="33"/>
    </location>
</feature>
<keyword evidence="2" id="KW-0789">Thiol protease inhibitor</keyword>
<dbReference type="Proteomes" id="UP000016617">
    <property type="component" value="Unassembled WGS sequence"/>
</dbReference>
<evidence type="ECO:0000256" key="1">
    <source>
        <dbReference type="ARBA" id="ARBA00022690"/>
    </source>
</evidence>
<name>U2KGG6_9STRE</name>
<dbReference type="HOGENOM" id="CLU_1546768_0_0_9"/>
<dbReference type="GO" id="GO:0004869">
    <property type="term" value="F:cysteine-type endopeptidase inhibitor activity"/>
    <property type="evidence" value="ECO:0007669"/>
    <property type="project" value="UniProtKB-KW"/>
</dbReference>
<keyword evidence="3" id="KW-0812">Transmembrane</keyword>
<dbReference type="SUPFAM" id="SSF141066">
    <property type="entry name" value="ICP-like"/>
    <property type="match status" value="1"/>
</dbReference>
<protein>
    <recommendedName>
        <fullName evidence="6">Chagasin peptidase inhibitor I42</fullName>
    </recommendedName>
</protein>
<keyword evidence="1" id="KW-0646">Protease inhibitor</keyword>
<evidence type="ECO:0008006" key="6">
    <source>
        <dbReference type="Google" id="ProtNLM"/>
    </source>
</evidence>
<dbReference type="AlphaFoldDB" id="U2KGG6"/>
<dbReference type="PATRIC" id="fig|1227275.3.peg.970"/>
<reference evidence="4 5" key="1">
    <citation type="submission" date="2013-06" db="EMBL/GenBank/DDBJ databases">
        <authorList>
            <person name="Weinstock G."/>
            <person name="Sodergren E."/>
            <person name="Lobos E.A."/>
            <person name="Fulton L."/>
            <person name="Fulton R."/>
            <person name="Courtney L."/>
            <person name="Fronick C."/>
            <person name="O'Laughlin M."/>
            <person name="Godfrey J."/>
            <person name="Wilson R.M."/>
            <person name="Miner T."/>
            <person name="Farmer C."/>
            <person name="Delehaunty K."/>
            <person name="Cordes M."/>
            <person name="Minx P."/>
            <person name="Tomlinson C."/>
            <person name="Chen J."/>
            <person name="Wollam A."/>
            <person name="Pepin K.H."/>
            <person name="Bhonagiri V."/>
            <person name="Zhang X."/>
            <person name="Warren W."/>
            <person name="Mitreva M."/>
            <person name="Mardis E.R."/>
            <person name="Wilson R.K."/>
        </authorList>
    </citation>
    <scope>NUCLEOTIDE SEQUENCE [LARGE SCALE GENOMIC DNA]</scope>
    <source>
        <strain evidence="4 5">W1703</strain>
    </source>
</reference>
<comment type="caution">
    <text evidence="4">The sequence shown here is derived from an EMBL/GenBank/DDBJ whole genome shotgun (WGS) entry which is preliminary data.</text>
</comment>
<keyword evidence="3" id="KW-1133">Transmembrane helix</keyword>
<proteinExistence type="predicted"/>
<sequence>MVQFRKYDKKSKNHSFLIIWLLILVLALGYVSIRSQMDIYQLRDKAWHQAYDRDDLQIQKWDNHFKINFTQNGSAGYSWKVSQVSKGLKLGKIETEDTTWFDPTINDRQGTSYPAHLQGSVPMDGHYQFHLDYKYVNEKARYASLTKNYIISLDCQNGVISKITLEDNSPAHK</sequence>
<keyword evidence="3" id="KW-0472">Membrane</keyword>
<evidence type="ECO:0000313" key="5">
    <source>
        <dbReference type="Proteomes" id="UP000016617"/>
    </source>
</evidence>
<evidence type="ECO:0000256" key="2">
    <source>
        <dbReference type="ARBA" id="ARBA00022704"/>
    </source>
</evidence>
<dbReference type="EMBL" id="AWVA01000067">
    <property type="protein sequence ID" value="ERJ76259.1"/>
    <property type="molecule type" value="Genomic_DNA"/>
</dbReference>
<organism evidence="4 5">
    <name type="scientific">Streptococcus sobrinus W1703</name>
    <dbReference type="NCBI Taxonomy" id="1227275"/>
    <lineage>
        <taxon>Bacteria</taxon>
        <taxon>Bacillati</taxon>
        <taxon>Bacillota</taxon>
        <taxon>Bacilli</taxon>
        <taxon>Lactobacillales</taxon>
        <taxon>Streptococcaceae</taxon>
        <taxon>Streptococcus</taxon>
    </lineage>
</organism>
<accession>U2KGG6</accession>
<dbReference type="InterPro" id="IPR036331">
    <property type="entry name" value="Chagasin-like_sf"/>
</dbReference>